<dbReference type="EMBL" id="KI290170">
    <property type="protein sequence ID" value="ESA07565.1"/>
    <property type="molecule type" value="Genomic_DNA"/>
</dbReference>
<dbReference type="HOGENOM" id="CLU_2741339_0_0_1"/>
<gene>
    <name evidence="1" type="ORF">GLOINDRAFT_349427</name>
</gene>
<name>U9THH0_RHIID</name>
<dbReference type="AlphaFoldDB" id="U9THH0"/>
<sequence length="71" mass="8208">MDSTSPRYKRGLESFMYRKANELIEAAEVFTKERDGTDDTTKLLETEGLTMLLIEITKPFFISLLKNIKAF</sequence>
<protein>
    <submittedName>
        <fullName evidence="1">Uncharacterized protein</fullName>
    </submittedName>
</protein>
<evidence type="ECO:0000313" key="1">
    <source>
        <dbReference type="EMBL" id="ESA07565.1"/>
    </source>
</evidence>
<reference evidence="1" key="1">
    <citation type="submission" date="2013-07" db="EMBL/GenBank/DDBJ databases">
        <title>The genome of an arbuscular mycorrhizal fungus provides insights into the evolution of the oldest plant symbiosis.</title>
        <authorList>
            <consortium name="DOE Joint Genome Institute"/>
            <person name="Tisserant E."/>
            <person name="Malbreil M."/>
            <person name="Kuo A."/>
            <person name="Kohler A."/>
            <person name="Symeonidi A."/>
            <person name="Balestrini R."/>
            <person name="Charron P."/>
            <person name="Duensing N."/>
            <person name="Frei-dit-Frey N."/>
            <person name="Gianinazzi-Pearson V."/>
            <person name="Gilbert B."/>
            <person name="Handa Y."/>
            <person name="Hijri M."/>
            <person name="Kaul R."/>
            <person name="Kawaguchi M."/>
            <person name="Krajinski F."/>
            <person name="Lammers P."/>
            <person name="Lapierre D."/>
            <person name="Masclaux F.G."/>
            <person name="Murat C."/>
            <person name="Morin E."/>
            <person name="Ndikumana S."/>
            <person name="Pagni M."/>
            <person name="Petitpierre D."/>
            <person name="Requena N."/>
            <person name="Rosikiewicz P."/>
            <person name="Riley R."/>
            <person name="Saito K."/>
            <person name="San Clemente H."/>
            <person name="Shapiro H."/>
            <person name="van Tuinen D."/>
            <person name="Becard G."/>
            <person name="Bonfante P."/>
            <person name="Paszkowski U."/>
            <person name="Shachar-Hill Y."/>
            <person name="Young J.P."/>
            <person name="Sanders I.R."/>
            <person name="Henrissat B."/>
            <person name="Rensing S.A."/>
            <person name="Grigoriev I.V."/>
            <person name="Corradi N."/>
            <person name="Roux C."/>
            <person name="Martin F."/>
        </authorList>
    </citation>
    <scope>NUCLEOTIDE SEQUENCE</scope>
    <source>
        <strain evidence="1">DAOM 197198</strain>
    </source>
</reference>
<organism evidence="1">
    <name type="scientific">Rhizophagus irregularis (strain DAOM 181602 / DAOM 197198 / MUCL 43194)</name>
    <name type="common">Arbuscular mycorrhizal fungus</name>
    <name type="synonym">Glomus intraradices</name>
    <dbReference type="NCBI Taxonomy" id="747089"/>
    <lineage>
        <taxon>Eukaryota</taxon>
        <taxon>Fungi</taxon>
        <taxon>Fungi incertae sedis</taxon>
        <taxon>Mucoromycota</taxon>
        <taxon>Glomeromycotina</taxon>
        <taxon>Glomeromycetes</taxon>
        <taxon>Glomerales</taxon>
        <taxon>Glomeraceae</taxon>
        <taxon>Rhizophagus</taxon>
    </lineage>
</organism>
<accession>U9THH0</accession>
<proteinExistence type="predicted"/>